<comment type="catalytic activity">
    <reaction evidence="14">
        <text>a pyranoside + acceptor = a pyranosid-3,4-diulose + reduced acceptor.</text>
        <dbReference type="EC" id="1.1.99.29"/>
    </reaction>
</comment>
<evidence type="ECO:0000256" key="4">
    <source>
        <dbReference type="ARBA" id="ARBA00011245"/>
    </source>
</evidence>
<gene>
    <name evidence="18" type="ORF">JR316_004468</name>
</gene>
<keyword evidence="7" id="KW-0285">Flavoprotein</keyword>
<dbReference type="InterPro" id="IPR000172">
    <property type="entry name" value="GMC_OxRdtase_N"/>
</dbReference>
<dbReference type="InterPro" id="IPR036188">
    <property type="entry name" value="FAD/NAD-bd_sf"/>
</dbReference>
<protein>
    <recommendedName>
        <fullName evidence="5">pyranose dehydrogenase (acceptor)</fullName>
        <ecNumber evidence="5">1.1.99.29</ecNumber>
    </recommendedName>
</protein>
<dbReference type="PANTHER" id="PTHR11552">
    <property type="entry name" value="GLUCOSE-METHANOL-CHOLINE GMC OXIDOREDUCTASE"/>
    <property type="match status" value="1"/>
</dbReference>
<reference evidence="18" key="1">
    <citation type="submission" date="2021-02" db="EMBL/GenBank/DDBJ databases">
        <title>Psilocybe cubensis genome.</title>
        <authorList>
            <person name="Mckernan K.J."/>
            <person name="Crawford S."/>
            <person name="Trippe A."/>
            <person name="Kane L.T."/>
            <person name="Mclaughlin S."/>
        </authorList>
    </citation>
    <scope>NUCLEOTIDE SEQUENCE [LARGE SCALE GENOMIC DNA]</scope>
    <source>
        <strain evidence="18">MGC-MH-2018</strain>
    </source>
</reference>
<comment type="caution">
    <text evidence="18">The sequence shown here is derived from an EMBL/GenBank/DDBJ whole genome shotgun (WGS) entry which is preliminary data.</text>
</comment>
<feature type="domain" description="Glucose-methanol-choline oxidoreductase N-terminal" evidence="17">
    <location>
        <begin position="300"/>
        <end position="314"/>
    </location>
</feature>
<evidence type="ECO:0000256" key="9">
    <source>
        <dbReference type="ARBA" id="ARBA00024699"/>
    </source>
</evidence>
<evidence type="ECO:0000256" key="8">
    <source>
        <dbReference type="ARBA" id="ARBA00022827"/>
    </source>
</evidence>
<evidence type="ECO:0000256" key="10">
    <source>
        <dbReference type="ARBA" id="ARBA00033986"/>
    </source>
</evidence>
<evidence type="ECO:0000256" key="6">
    <source>
        <dbReference type="ARBA" id="ARBA00022525"/>
    </source>
</evidence>
<feature type="active site" description="Proton donor" evidence="15">
    <location>
        <position position="542"/>
    </location>
</feature>
<evidence type="ECO:0000256" key="13">
    <source>
        <dbReference type="ARBA" id="ARBA00034050"/>
    </source>
</evidence>
<dbReference type="Pfam" id="PF05199">
    <property type="entry name" value="GMC_oxred_C"/>
    <property type="match status" value="1"/>
</dbReference>
<dbReference type="GO" id="GO:0005576">
    <property type="term" value="C:extracellular region"/>
    <property type="evidence" value="ECO:0007669"/>
    <property type="project" value="UniProtKB-SubCell"/>
</dbReference>
<evidence type="ECO:0000256" key="5">
    <source>
        <dbReference type="ARBA" id="ARBA00013177"/>
    </source>
</evidence>
<feature type="binding site" evidence="16">
    <location>
        <position position="259"/>
    </location>
    <ligand>
        <name>FAD</name>
        <dbReference type="ChEBI" id="CHEBI:57692"/>
    </ligand>
</feature>
<comment type="catalytic activity">
    <reaction evidence="10">
        <text>pyranose + acceptor = pyranos-2-ulose + reduced acceptor.</text>
        <dbReference type="EC" id="1.1.99.29"/>
    </reaction>
</comment>
<name>A0A8H7Y322_PSICU</name>
<evidence type="ECO:0000256" key="11">
    <source>
        <dbReference type="ARBA" id="ARBA00034010"/>
    </source>
</evidence>
<dbReference type="EC" id="1.1.99.29" evidence="5"/>
<evidence type="ECO:0000259" key="17">
    <source>
        <dbReference type="PROSITE" id="PS00624"/>
    </source>
</evidence>
<dbReference type="InterPro" id="IPR007867">
    <property type="entry name" value="GMC_OxRtase_C"/>
</dbReference>
<dbReference type="Pfam" id="PF00732">
    <property type="entry name" value="GMC_oxred_N"/>
    <property type="match status" value="2"/>
</dbReference>
<dbReference type="GO" id="GO:0050660">
    <property type="term" value="F:flavin adenine dinucleotide binding"/>
    <property type="evidence" value="ECO:0007669"/>
    <property type="project" value="InterPro"/>
</dbReference>
<keyword evidence="6" id="KW-0964">Secreted</keyword>
<feature type="active site" description="Proton acceptor" evidence="15">
    <location>
        <position position="585"/>
    </location>
</feature>
<organism evidence="18">
    <name type="scientific">Psilocybe cubensis</name>
    <name type="common">Psychedelic mushroom</name>
    <name type="synonym">Stropharia cubensis</name>
    <dbReference type="NCBI Taxonomy" id="181762"/>
    <lineage>
        <taxon>Eukaryota</taxon>
        <taxon>Fungi</taxon>
        <taxon>Dikarya</taxon>
        <taxon>Basidiomycota</taxon>
        <taxon>Agaricomycotina</taxon>
        <taxon>Agaricomycetes</taxon>
        <taxon>Agaricomycetidae</taxon>
        <taxon>Agaricales</taxon>
        <taxon>Agaricineae</taxon>
        <taxon>Strophariaceae</taxon>
        <taxon>Psilocybe</taxon>
    </lineage>
</organism>
<evidence type="ECO:0000256" key="1">
    <source>
        <dbReference type="ARBA" id="ARBA00001974"/>
    </source>
</evidence>
<dbReference type="PANTHER" id="PTHR11552:SF147">
    <property type="entry name" value="CHOLINE DEHYDROGENASE, MITOCHONDRIAL"/>
    <property type="match status" value="1"/>
</dbReference>
<comment type="cofactor">
    <cofactor evidence="1 16">
        <name>FAD</name>
        <dbReference type="ChEBI" id="CHEBI:57692"/>
    </cofactor>
</comment>
<evidence type="ECO:0000256" key="3">
    <source>
        <dbReference type="ARBA" id="ARBA00010790"/>
    </source>
</evidence>
<evidence type="ECO:0000256" key="15">
    <source>
        <dbReference type="PIRSR" id="PIRSR000137-1"/>
    </source>
</evidence>
<sequence length="610" mass="66863">MSVSFPTRTIVLAGAVLLLLKRVPTSGKFGTQRNKIILVSSIVMGLLIRHLFPGTNKKYITNPTKVVGKDTEEYDFIIVGGGTAGCVLAARLSEDPSVKVLLLESGVSGKSLILTRIPVGFSMLFGSKNVYNLYTEPQAGAQGKKKYWPRGKMLGGCSSINAQMAQYGSPGDFDQWGKIIKDEAWAWQNFSRYFKKFEKYVDDPEYPDVTSAVKGTDGPVRVGYFSSICQNSKDFITACTKIGIPYNRDFNTTEGTRGVNRVITEKVGEEIKATGVEFAKGKDARRYTVRSKRDVILAAGAVHSPHILLLSGIGPAEHLQEVKIPVAHNLPGVGSNLIDHPVVDVYFKTKANDSPKHVKPHGILEVFKLVGSTFQYLTSQRGPLTSNFGESAAFCRSDDPGLFPESEFPVKLADSTSHLDSPDLEIFSTPIAYKEHGQTMFPMHTFSLHVCLLRPMSKGTLRLRSADPFADPVMDPKYLSAQEDVERLKRGIKLILKISKQEPLAQRLDLNDPSPLLDSKLDQKSDAELEEVVRERVETLYHPASTCRMAPLEDGGVVDSSLRVYGIKGLRVCDASIFPEIVSGHTAGAVLASAEHLADIIKAEMKSSKA</sequence>
<evidence type="ECO:0000256" key="14">
    <source>
        <dbReference type="ARBA" id="ARBA00034059"/>
    </source>
</evidence>
<dbReference type="PROSITE" id="PS00624">
    <property type="entry name" value="GMC_OXRED_2"/>
    <property type="match status" value="1"/>
</dbReference>
<comment type="subcellular location">
    <subcellularLocation>
        <location evidence="2">Secreted</location>
    </subcellularLocation>
</comment>
<evidence type="ECO:0000256" key="2">
    <source>
        <dbReference type="ARBA" id="ARBA00004613"/>
    </source>
</evidence>
<comment type="function">
    <text evidence="9">Catalyzes the single-oxidation or sequential double oxidation reaction of carbohydrates primarily at carbon-2 and/or carbon-3 with the concomitant reduction of the flavin. The enzyme exhibits a broad sugar substrate specificity, oxidizing different aldopyranoses to the corresponding C-1, C-2, C-3 or C-1,2, C-2,3 and C-3,4 (di)dehydro sugars with substrate-specific regioselectivity. Accepts only a narrow range of electron acceptors such as substituted benzoquinones and complexed metal ions and reacts extremely slowly with O(2) as acceptor. May play a role in the natural recycling of plant matter by oxidizing all major monosaccharides in lignocellulose and by reducing quinone compounds or reactive radical species generated during lignin depolymerization.</text>
</comment>
<dbReference type="SUPFAM" id="SSF51905">
    <property type="entry name" value="FAD/NAD(P)-binding domain"/>
    <property type="match status" value="1"/>
</dbReference>
<evidence type="ECO:0000256" key="7">
    <source>
        <dbReference type="ARBA" id="ARBA00022630"/>
    </source>
</evidence>
<dbReference type="EMBL" id="JAFIQS010000004">
    <property type="protein sequence ID" value="KAG5170084.1"/>
    <property type="molecule type" value="Genomic_DNA"/>
</dbReference>
<evidence type="ECO:0000256" key="16">
    <source>
        <dbReference type="PIRSR" id="PIRSR000137-2"/>
    </source>
</evidence>
<dbReference type="Gene3D" id="3.50.50.60">
    <property type="entry name" value="FAD/NAD(P)-binding domain"/>
    <property type="match status" value="2"/>
</dbReference>
<comment type="catalytic activity">
    <reaction evidence="13">
        <text>a pyranoside + acceptor = a pyranosid-3-ulose + reduced acceptor.</text>
        <dbReference type="EC" id="1.1.99.29"/>
    </reaction>
</comment>
<dbReference type="PIRSF" id="PIRSF000137">
    <property type="entry name" value="Alcohol_oxidase"/>
    <property type="match status" value="1"/>
</dbReference>
<dbReference type="SUPFAM" id="SSF54373">
    <property type="entry name" value="FAD-linked reductases, C-terminal domain"/>
    <property type="match status" value="1"/>
</dbReference>
<comment type="catalytic activity">
    <reaction evidence="11">
        <text>pyranose + acceptor = pyranos-2,3-diulose + reduced acceptor.</text>
        <dbReference type="EC" id="1.1.99.29"/>
    </reaction>
</comment>
<dbReference type="OrthoDB" id="269227at2759"/>
<dbReference type="GO" id="GO:0033718">
    <property type="term" value="F:pyranose dehydrogenase (acceptor) activity"/>
    <property type="evidence" value="ECO:0007669"/>
    <property type="project" value="UniProtKB-EC"/>
</dbReference>
<dbReference type="AlphaFoldDB" id="A0A8H7Y322"/>
<proteinExistence type="inferred from homology"/>
<evidence type="ECO:0000313" key="18">
    <source>
        <dbReference type="EMBL" id="KAG5170084.1"/>
    </source>
</evidence>
<keyword evidence="8 16" id="KW-0274">FAD</keyword>
<evidence type="ECO:0000256" key="12">
    <source>
        <dbReference type="ARBA" id="ARBA00034029"/>
    </source>
</evidence>
<comment type="catalytic activity">
    <reaction evidence="12">
        <text>pyranose + acceptor = pyranos-3-ulose + reduced acceptor.</text>
        <dbReference type="EC" id="1.1.99.29"/>
    </reaction>
</comment>
<comment type="similarity">
    <text evidence="3">Belongs to the GMC oxidoreductase family.</text>
</comment>
<dbReference type="InterPro" id="IPR012132">
    <property type="entry name" value="GMC_OxRdtase"/>
</dbReference>
<comment type="subunit">
    <text evidence="4">Monomer.</text>
</comment>
<accession>A0A8H7Y322</accession>